<dbReference type="PANTHER" id="PTHR24221">
    <property type="entry name" value="ATP-BINDING CASSETTE SUB-FAMILY B"/>
    <property type="match status" value="1"/>
</dbReference>
<dbReference type="InterPro" id="IPR027417">
    <property type="entry name" value="P-loop_NTPase"/>
</dbReference>
<dbReference type="Pfam" id="PF00005">
    <property type="entry name" value="ABC_tran"/>
    <property type="match status" value="1"/>
</dbReference>
<dbReference type="InterPro" id="IPR036640">
    <property type="entry name" value="ABC1_TM_sf"/>
</dbReference>
<dbReference type="GO" id="GO:0016887">
    <property type="term" value="F:ATP hydrolysis activity"/>
    <property type="evidence" value="ECO:0007669"/>
    <property type="project" value="InterPro"/>
</dbReference>
<dbReference type="InterPro" id="IPR003439">
    <property type="entry name" value="ABC_transporter-like_ATP-bd"/>
</dbReference>
<dbReference type="PROSITE" id="PS50893">
    <property type="entry name" value="ABC_TRANSPORTER_2"/>
    <property type="match status" value="1"/>
</dbReference>
<dbReference type="EMBL" id="CP066831">
    <property type="protein sequence ID" value="QQM38332.1"/>
    <property type="molecule type" value="Genomic_DNA"/>
</dbReference>
<accession>A0A7T7HZR6</accession>
<keyword evidence="6 7" id="KW-0472">Membrane</keyword>
<dbReference type="SUPFAM" id="SSF52540">
    <property type="entry name" value="P-loop containing nucleoside triphosphate hydrolases"/>
    <property type="match status" value="1"/>
</dbReference>
<dbReference type="RefSeq" id="WP_200393501.1">
    <property type="nucleotide sequence ID" value="NZ_CP066831.1"/>
</dbReference>
<keyword evidence="10" id="KW-1185">Reference proteome</keyword>
<protein>
    <submittedName>
        <fullName evidence="9">ATP-binding cassette domain-containing protein</fullName>
    </submittedName>
</protein>
<gene>
    <name evidence="9" type="ORF">JEQ17_01780</name>
</gene>
<dbReference type="SMART" id="SM00382">
    <property type="entry name" value="AAA"/>
    <property type="match status" value="1"/>
</dbReference>
<evidence type="ECO:0000313" key="9">
    <source>
        <dbReference type="EMBL" id="QQM38332.1"/>
    </source>
</evidence>
<keyword evidence="5 7" id="KW-1133">Transmembrane helix</keyword>
<keyword evidence="3" id="KW-0547">Nucleotide-binding</keyword>
<evidence type="ECO:0000313" key="10">
    <source>
        <dbReference type="Proteomes" id="UP000595636"/>
    </source>
</evidence>
<feature type="transmembrane region" description="Helical" evidence="7">
    <location>
        <begin position="42"/>
        <end position="61"/>
    </location>
</feature>
<dbReference type="Gene3D" id="3.40.50.300">
    <property type="entry name" value="P-loop containing nucleotide triphosphate hydrolases"/>
    <property type="match status" value="1"/>
</dbReference>
<evidence type="ECO:0000256" key="5">
    <source>
        <dbReference type="ARBA" id="ARBA00022989"/>
    </source>
</evidence>
<evidence type="ECO:0000259" key="8">
    <source>
        <dbReference type="PROSITE" id="PS50893"/>
    </source>
</evidence>
<reference evidence="9 10" key="1">
    <citation type="submission" date="2020-12" db="EMBL/GenBank/DDBJ databases">
        <title>A novel species.</title>
        <authorList>
            <person name="Li K."/>
        </authorList>
    </citation>
    <scope>NUCLEOTIDE SEQUENCE [LARGE SCALE GENOMIC DNA]</scope>
    <source>
        <strain evidence="9 10">ZYC-3</strain>
    </source>
</reference>
<dbReference type="KEGG" id="slf:JEQ17_01780"/>
<evidence type="ECO:0000256" key="2">
    <source>
        <dbReference type="ARBA" id="ARBA00022692"/>
    </source>
</evidence>
<keyword evidence="2 7" id="KW-0812">Transmembrane</keyword>
<dbReference type="GO" id="GO:0005886">
    <property type="term" value="C:plasma membrane"/>
    <property type="evidence" value="ECO:0007669"/>
    <property type="project" value="UniProtKB-SubCell"/>
</dbReference>
<dbReference type="PANTHER" id="PTHR24221:SF654">
    <property type="entry name" value="ATP-BINDING CASSETTE SUB-FAMILY B MEMBER 6"/>
    <property type="match status" value="1"/>
</dbReference>
<evidence type="ECO:0000256" key="1">
    <source>
        <dbReference type="ARBA" id="ARBA00004651"/>
    </source>
</evidence>
<proteinExistence type="predicted"/>
<dbReference type="GO" id="GO:0034040">
    <property type="term" value="F:ATPase-coupled lipid transmembrane transporter activity"/>
    <property type="evidence" value="ECO:0007669"/>
    <property type="project" value="TreeGrafter"/>
</dbReference>
<organism evidence="9 10">
    <name type="scientific">Streptomyces liliifuscus</name>
    <dbReference type="NCBI Taxonomy" id="2797636"/>
    <lineage>
        <taxon>Bacteria</taxon>
        <taxon>Bacillati</taxon>
        <taxon>Actinomycetota</taxon>
        <taxon>Actinomycetes</taxon>
        <taxon>Kitasatosporales</taxon>
        <taxon>Streptomycetaceae</taxon>
        <taxon>Streptomyces</taxon>
    </lineage>
</organism>
<dbReference type="Proteomes" id="UP000595636">
    <property type="component" value="Chromosome"/>
</dbReference>
<name>A0A7T7HZR6_9ACTN</name>
<dbReference type="AlphaFoldDB" id="A0A7T7HZR6"/>
<dbReference type="Gene3D" id="1.20.1560.10">
    <property type="entry name" value="ABC transporter type 1, transmembrane domain"/>
    <property type="match status" value="1"/>
</dbReference>
<dbReference type="InterPro" id="IPR003593">
    <property type="entry name" value="AAA+_ATPase"/>
</dbReference>
<feature type="domain" description="ABC transporter" evidence="8">
    <location>
        <begin position="325"/>
        <end position="529"/>
    </location>
</feature>
<evidence type="ECO:0000256" key="3">
    <source>
        <dbReference type="ARBA" id="ARBA00022741"/>
    </source>
</evidence>
<evidence type="ECO:0000256" key="7">
    <source>
        <dbReference type="SAM" id="Phobius"/>
    </source>
</evidence>
<dbReference type="GO" id="GO:0005524">
    <property type="term" value="F:ATP binding"/>
    <property type="evidence" value="ECO:0007669"/>
    <property type="project" value="UniProtKB-KW"/>
</dbReference>
<sequence length="529" mass="54585">MSGSRSPNARGRRARSLAAGGLVLAVAAELSSAGLLGLSGWFISACAVAGAATFSSFSYIAPSGGVRAFAMARVTGNYSKRLVLHAAALRRIATARAGLFGRAAATERAQEDRLWSGELLDRSMADADSAGMALIECTTPVAVTAVLTVGAVLAVAVSTSVVPAAVLAAGVVIMAVIAHRAPGAAHEAEQHTRKALRAELVTAVDAWTELASLGAAQQLAVRTRARFTRLDTAREVVGRRRHGTTLATGLTGTATLTATAAAGSAPDAPTFVCIVLLSLGVLAQAEQLAHAVDARAAAKAAHRRLTTSVPVMAGDPTVPAMRSWSTEQGIGFAGYLLPPTALRPGRVLGATVARGAMLVVTGRSGSGKSTLLRALASSLRQATEGREGRPAVVAVAADDHLFTGTLGSNWRLADAALTDDEIDERLAELRLSDSGLTARTPVGPGGRQLSGGELRRVYLGRALARHPHVLIVDEPTTGLDDRTATHVLRILTDLPDTTVVLALHDVPICLESAGQVTRLPLDHTPQEAP</sequence>
<feature type="transmembrane region" description="Helical" evidence="7">
    <location>
        <begin position="161"/>
        <end position="178"/>
    </location>
</feature>
<keyword evidence="4 9" id="KW-0067">ATP-binding</keyword>
<comment type="subcellular location">
    <subcellularLocation>
        <location evidence="1">Cell membrane</location>
        <topology evidence="1">Multi-pass membrane protein</topology>
    </subcellularLocation>
</comment>
<evidence type="ECO:0000256" key="4">
    <source>
        <dbReference type="ARBA" id="ARBA00022840"/>
    </source>
</evidence>
<dbReference type="SUPFAM" id="SSF90123">
    <property type="entry name" value="ABC transporter transmembrane region"/>
    <property type="match status" value="1"/>
</dbReference>
<evidence type="ECO:0000256" key="6">
    <source>
        <dbReference type="ARBA" id="ARBA00023136"/>
    </source>
</evidence>
<dbReference type="InterPro" id="IPR039421">
    <property type="entry name" value="Type_1_exporter"/>
</dbReference>